<evidence type="ECO:0000256" key="8">
    <source>
        <dbReference type="SAM" id="SignalP"/>
    </source>
</evidence>
<keyword evidence="6" id="KW-0449">Lipoprotein</keyword>
<dbReference type="PIRSF" id="PIRSF002854">
    <property type="entry name" value="MetQ"/>
    <property type="match status" value="1"/>
</dbReference>
<accession>A0ABY5P324</accession>
<evidence type="ECO:0000256" key="5">
    <source>
        <dbReference type="ARBA" id="ARBA00023139"/>
    </source>
</evidence>
<evidence type="ECO:0000313" key="10">
    <source>
        <dbReference type="Proteomes" id="UP001315967"/>
    </source>
</evidence>
<evidence type="ECO:0000256" key="7">
    <source>
        <dbReference type="SAM" id="MobiDB-lite"/>
    </source>
</evidence>
<dbReference type="Pfam" id="PF03180">
    <property type="entry name" value="Lipoprotein_9"/>
    <property type="match status" value="1"/>
</dbReference>
<gene>
    <name evidence="9" type="ORF">NRE15_09455</name>
</gene>
<feature type="region of interest" description="Disordered" evidence="7">
    <location>
        <begin position="280"/>
        <end position="305"/>
    </location>
</feature>
<feature type="signal peptide" evidence="8">
    <location>
        <begin position="1"/>
        <end position="24"/>
    </location>
</feature>
<evidence type="ECO:0000313" key="9">
    <source>
        <dbReference type="EMBL" id="UUX33127.1"/>
    </source>
</evidence>
<evidence type="ECO:0000256" key="1">
    <source>
        <dbReference type="ARBA" id="ARBA00004635"/>
    </source>
</evidence>
<name>A0ABY5P324_9LACT</name>
<keyword evidence="5" id="KW-0564">Palmitate</keyword>
<proteinExistence type="inferred from homology"/>
<reference evidence="9 10" key="1">
    <citation type="submission" date="2022-08" db="EMBL/GenBank/DDBJ databases">
        <title>Aerococcaceae sp. nov isolated from spoiled eye mask.</title>
        <authorList>
            <person name="Zhou G."/>
            <person name="Xie X.-B."/>
            <person name="Shi Q.-S."/>
            <person name="Wang Y.-S."/>
            <person name="Wen X."/>
            <person name="Peng H."/>
            <person name="Yang X.-J."/>
            <person name="Tao H.-B."/>
            <person name="Huang X.-M."/>
        </authorList>
    </citation>
    <scope>NUCLEOTIDE SEQUENCE [LARGE SCALE GENOMIC DNA]</scope>
    <source>
        <strain evidence="10">DM20194951</strain>
    </source>
</reference>
<dbReference type="EMBL" id="CP102453">
    <property type="protein sequence ID" value="UUX33127.1"/>
    <property type="molecule type" value="Genomic_DNA"/>
</dbReference>
<sequence>MKKFLTSLAAVALSVFSVGQVALAQDAGEFDGESLTVGVASDYEQEVWDVVVELAAAEGIEVEIVLFTDYVQPNIALQDGSVDLNAFQHVAFLNEWNEANDGDLTPLGFTYVAPLRAYSDSLASLDDLQDGDVVAIPNDPTNGGRALIALEQAGVIEVDDAVGILPTVDDVTVNDLNLQFEELEAAQLPNVLPDVAVAFINNNFALDFGLTVDDAIFSDGDDIETLAADYKNVIATRAADVENPLYQHIVSLYQSDAVAEKLAEVSAGADLPAWTADDAYPLDLSGDATEEAAAEGEEETEEDAE</sequence>
<comment type="subcellular location">
    <subcellularLocation>
        <location evidence="1">Membrane</location>
        <topology evidence="1">Lipid-anchor</topology>
    </subcellularLocation>
</comment>
<protein>
    <submittedName>
        <fullName evidence="9">MetQ/NlpA family ABC transporter substrate-binding protein</fullName>
    </submittedName>
</protein>
<dbReference type="RefSeq" id="WP_313792629.1">
    <property type="nucleotide sequence ID" value="NZ_CP102453.1"/>
</dbReference>
<keyword evidence="3 8" id="KW-0732">Signal</keyword>
<keyword evidence="10" id="KW-1185">Reference proteome</keyword>
<dbReference type="SUPFAM" id="SSF53850">
    <property type="entry name" value="Periplasmic binding protein-like II"/>
    <property type="match status" value="1"/>
</dbReference>
<dbReference type="PANTHER" id="PTHR30429">
    <property type="entry name" value="D-METHIONINE-BINDING LIPOPROTEIN METQ"/>
    <property type="match status" value="1"/>
</dbReference>
<dbReference type="PANTHER" id="PTHR30429:SF1">
    <property type="entry name" value="D-METHIONINE-BINDING LIPOPROTEIN METQ-RELATED"/>
    <property type="match status" value="1"/>
</dbReference>
<dbReference type="Gene3D" id="3.40.190.10">
    <property type="entry name" value="Periplasmic binding protein-like II"/>
    <property type="match status" value="2"/>
</dbReference>
<evidence type="ECO:0000256" key="3">
    <source>
        <dbReference type="ARBA" id="ARBA00022729"/>
    </source>
</evidence>
<feature type="compositionally biased region" description="Acidic residues" evidence="7">
    <location>
        <begin position="288"/>
        <end position="305"/>
    </location>
</feature>
<evidence type="ECO:0000256" key="4">
    <source>
        <dbReference type="ARBA" id="ARBA00023136"/>
    </source>
</evidence>
<comment type="similarity">
    <text evidence="2">Belongs to the NlpA lipoprotein family.</text>
</comment>
<keyword evidence="4" id="KW-0472">Membrane</keyword>
<feature type="chain" id="PRO_5045346653" evidence="8">
    <location>
        <begin position="25"/>
        <end position="305"/>
    </location>
</feature>
<evidence type="ECO:0000256" key="6">
    <source>
        <dbReference type="ARBA" id="ARBA00023288"/>
    </source>
</evidence>
<dbReference type="Proteomes" id="UP001315967">
    <property type="component" value="Chromosome"/>
</dbReference>
<dbReference type="InterPro" id="IPR004872">
    <property type="entry name" value="Lipoprotein_NlpA"/>
</dbReference>
<evidence type="ECO:0000256" key="2">
    <source>
        <dbReference type="ARBA" id="ARBA00008973"/>
    </source>
</evidence>
<organism evidence="9 10">
    <name type="scientific">Fundicoccus culcitae</name>
    <dbReference type="NCBI Taxonomy" id="2969821"/>
    <lineage>
        <taxon>Bacteria</taxon>
        <taxon>Bacillati</taxon>
        <taxon>Bacillota</taxon>
        <taxon>Bacilli</taxon>
        <taxon>Lactobacillales</taxon>
        <taxon>Aerococcaceae</taxon>
        <taxon>Fundicoccus</taxon>
    </lineage>
</organism>